<dbReference type="GO" id="GO:0003676">
    <property type="term" value="F:nucleic acid binding"/>
    <property type="evidence" value="ECO:0007669"/>
    <property type="project" value="InterPro"/>
</dbReference>
<name>A0A4Y2DC81_ARAVE</name>
<dbReference type="AlphaFoldDB" id="A0A4Y2DC81"/>
<organism evidence="4 5">
    <name type="scientific">Araneus ventricosus</name>
    <name type="common">Orbweaver spider</name>
    <name type="synonym">Epeira ventricosa</name>
    <dbReference type="NCBI Taxonomy" id="182803"/>
    <lineage>
        <taxon>Eukaryota</taxon>
        <taxon>Metazoa</taxon>
        <taxon>Ecdysozoa</taxon>
        <taxon>Arthropoda</taxon>
        <taxon>Chelicerata</taxon>
        <taxon>Arachnida</taxon>
        <taxon>Araneae</taxon>
        <taxon>Araneomorphae</taxon>
        <taxon>Entelegynae</taxon>
        <taxon>Araneoidea</taxon>
        <taxon>Araneidae</taxon>
        <taxon>Araneus</taxon>
    </lineage>
</organism>
<dbReference type="InterPro" id="IPR000467">
    <property type="entry name" value="G_patch_dom"/>
</dbReference>
<dbReference type="SMART" id="SM00443">
    <property type="entry name" value="G_patch"/>
    <property type="match status" value="1"/>
</dbReference>
<sequence>MNDFARKQLEKYGWKDGKGLGKEENGISQPVKTVVKNNKHGIGHDNSNILTSRWWCDVFNKAAQQISVVNTKTGVSVSSAKKIEEPTLITPDRISKIFVKAETSVNDDETTGDDSRFPNSASRSKSFNSSGDELYRKCKEAKESKCGKFRKAKLKRIQRQDEYLKKKQFKHKKAKER</sequence>
<dbReference type="Pfam" id="PF01585">
    <property type="entry name" value="G-patch"/>
    <property type="match status" value="1"/>
</dbReference>
<dbReference type="OrthoDB" id="10019757at2759"/>
<dbReference type="Proteomes" id="UP000499080">
    <property type="component" value="Unassembled WGS sequence"/>
</dbReference>
<comment type="caution">
    <text evidence="4">The sequence shown here is derived from an EMBL/GenBank/DDBJ whole genome shotgun (WGS) entry which is preliminary data.</text>
</comment>
<feature type="compositionally biased region" description="Low complexity" evidence="2">
    <location>
        <begin position="120"/>
        <end position="130"/>
    </location>
</feature>
<gene>
    <name evidence="4" type="primary">Gpatch4</name>
    <name evidence="4" type="ORF">AVEN_128347_1</name>
</gene>
<proteinExistence type="predicted"/>
<dbReference type="PANTHER" id="PTHR23149:SF9">
    <property type="entry name" value="G PATCH DOMAIN-CONTAINING PROTEIN 4"/>
    <property type="match status" value="1"/>
</dbReference>
<dbReference type="InterPro" id="IPR050656">
    <property type="entry name" value="PINX1"/>
</dbReference>
<feature type="region of interest" description="Disordered" evidence="2">
    <location>
        <begin position="105"/>
        <end position="133"/>
    </location>
</feature>
<evidence type="ECO:0000313" key="5">
    <source>
        <dbReference type="Proteomes" id="UP000499080"/>
    </source>
</evidence>
<dbReference type="PROSITE" id="PS50174">
    <property type="entry name" value="G_PATCH"/>
    <property type="match status" value="1"/>
</dbReference>
<reference evidence="4 5" key="1">
    <citation type="journal article" date="2019" name="Sci. Rep.">
        <title>Orb-weaving spider Araneus ventricosus genome elucidates the spidroin gene catalogue.</title>
        <authorList>
            <person name="Kono N."/>
            <person name="Nakamura H."/>
            <person name="Ohtoshi R."/>
            <person name="Moran D.A.P."/>
            <person name="Shinohara A."/>
            <person name="Yoshida Y."/>
            <person name="Fujiwara M."/>
            <person name="Mori M."/>
            <person name="Tomita M."/>
            <person name="Arakawa K."/>
        </authorList>
    </citation>
    <scope>NUCLEOTIDE SEQUENCE [LARGE SCALE GENOMIC DNA]</scope>
</reference>
<dbReference type="GO" id="GO:0005730">
    <property type="term" value="C:nucleolus"/>
    <property type="evidence" value="ECO:0007669"/>
    <property type="project" value="TreeGrafter"/>
</dbReference>
<keyword evidence="5" id="KW-1185">Reference proteome</keyword>
<protein>
    <recommendedName>
        <fullName evidence="1">G patch domain-containing protein 4</fullName>
    </recommendedName>
</protein>
<feature type="domain" description="G-patch" evidence="3">
    <location>
        <begin position="1"/>
        <end position="47"/>
    </location>
</feature>
<evidence type="ECO:0000256" key="1">
    <source>
        <dbReference type="ARBA" id="ARBA00040365"/>
    </source>
</evidence>
<dbReference type="PANTHER" id="PTHR23149">
    <property type="entry name" value="G PATCH DOMAIN CONTAINING PROTEIN"/>
    <property type="match status" value="1"/>
</dbReference>
<evidence type="ECO:0000313" key="4">
    <source>
        <dbReference type="EMBL" id="GBM14281.1"/>
    </source>
</evidence>
<dbReference type="EMBL" id="BGPR01000341">
    <property type="protein sequence ID" value="GBM14281.1"/>
    <property type="molecule type" value="Genomic_DNA"/>
</dbReference>
<evidence type="ECO:0000256" key="2">
    <source>
        <dbReference type="SAM" id="MobiDB-lite"/>
    </source>
</evidence>
<evidence type="ECO:0000259" key="3">
    <source>
        <dbReference type="PROSITE" id="PS50174"/>
    </source>
</evidence>
<accession>A0A4Y2DC81</accession>